<organism evidence="4">
    <name type="scientific">Davidia involucrata</name>
    <name type="common">Dove tree</name>
    <dbReference type="NCBI Taxonomy" id="16924"/>
    <lineage>
        <taxon>Eukaryota</taxon>
        <taxon>Viridiplantae</taxon>
        <taxon>Streptophyta</taxon>
        <taxon>Embryophyta</taxon>
        <taxon>Tracheophyta</taxon>
        <taxon>Spermatophyta</taxon>
        <taxon>Magnoliopsida</taxon>
        <taxon>eudicotyledons</taxon>
        <taxon>Gunneridae</taxon>
        <taxon>Pentapetalae</taxon>
        <taxon>asterids</taxon>
        <taxon>Cornales</taxon>
        <taxon>Nyssaceae</taxon>
        <taxon>Davidia</taxon>
    </lineage>
</organism>
<proteinExistence type="predicted"/>
<evidence type="ECO:0000256" key="2">
    <source>
        <dbReference type="ARBA" id="ARBA00023136"/>
    </source>
</evidence>
<dbReference type="GO" id="GO:0005886">
    <property type="term" value="C:plasma membrane"/>
    <property type="evidence" value="ECO:0007669"/>
    <property type="project" value="TreeGrafter"/>
</dbReference>
<dbReference type="GO" id="GO:0098542">
    <property type="term" value="P:defense response to other organism"/>
    <property type="evidence" value="ECO:0007669"/>
    <property type="project" value="InterPro"/>
</dbReference>
<keyword evidence="3" id="KW-0812">Transmembrane</keyword>
<dbReference type="EMBL" id="GHES01033176">
    <property type="protein sequence ID" value="MPA63735.1"/>
    <property type="molecule type" value="Transcribed_RNA"/>
</dbReference>
<name>A0A5B7B544_DAVIN</name>
<evidence type="ECO:0000256" key="1">
    <source>
        <dbReference type="ARBA" id="ARBA00004370"/>
    </source>
</evidence>
<dbReference type="PANTHER" id="PTHR31234">
    <property type="entry name" value="LATE EMBRYOGENESIS ABUNDANT (LEA) HYDROXYPROLINE-RICH GLYCOPROTEIN FAMILY"/>
    <property type="match status" value="1"/>
</dbReference>
<keyword evidence="2 3" id="KW-0472">Membrane</keyword>
<dbReference type="AlphaFoldDB" id="A0A5B7B544"/>
<gene>
    <name evidence="4" type="ORF">Din_033176</name>
</gene>
<evidence type="ECO:0000256" key="3">
    <source>
        <dbReference type="SAM" id="Phobius"/>
    </source>
</evidence>
<reference evidence="4" key="1">
    <citation type="submission" date="2019-08" db="EMBL/GenBank/DDBJ databases">
        <title>Reference gene set and small RNA set construction with multiple tissues from Davidia involucrata Baill.</title>
        <authorList>
            <person name="Yang H."/>
            <person name="Zhou C."/>
            <person name="Li G."/>
            <person name="Wang J."/>
            <person name="Gao P."/>
            <person name="Wang M."/>
            <person name="Wang R."/>
            <person name="Zhao Y."/>
        </authorList>
    </citation>
    <scope>NUCLEOTIDE SEQUENCE</scope>
    <source>
        <tissue evidence="4">Mixed with DoveR01_LX</tissue>
    </source>
</reference>
<dbReference type="InterPro" id="IPR044839">
    <property type="entry name" value="NDR1-like"/>
</dbReference>
<sequence>MSAPQSSYVMLPENYAGGVPPPPYRRNIPRYESISNQKRQGNCCLRCICYCYCFLFILIFVCAGVLFYFYVVMQPQMPSYQVQALEVKAFNVQMDFSLNTEFLVTVKAENPNKNIGFIYGKDSSVTVSYTDSTLCSGKLPAFRQGHENITMMKVDLKGKSEFGSGLQEALMENKNSKRIPLLVMVKAPINIVLGEIQMRQFVVHVNCSLVVDNLSPNKKIGILSSNYTVGFTA</sequence>
<dbReference type="PANTHER" id="PTHR31234:SF72">
    <property type="entry name" value="NDR1_HIN1-LIKE PROTEIN 6"/>
    <property type="match status" value="1"/>
</dbReference>
<evidence type="ECO:0000313" key="4">
    <source>
        <dbReference type="EMBL" id="MPA63735.1"/>
    </source>
</evidence>
<keyword evidence="3" id="KW-1133">Transmembrane helix</keyword>
<comment type="subcellular location">
    <subcellularLocation>
        <location evidence="1">Membrane</location>
    </subcellularLocation>
</comment>
<protein>
    <submittedName>
        <fullName evidence="4">Uncharacterized protein</fullName>
    </submittedName>
</protein>
<feature type="transmembrane region" description="Helical" evidence="3">
    <location>
        <begin position="47"/>
        <end position="71"/>
    </location>
</feature>
<accession>A0A5B7B544</accession>